<evidence type="ECO:0000256" key="3">
    <source>
        <dbReference type="SAM" id="MobiDB-lite"/>
    </source>
</evidence>
<dbReference type="SUPFAM" id="SSF88713">
    <property type="entry name" value="Glycoside hydrolase/deacetylase"/>
    <property type="match status" value="1"/>
</dbReference>
<dbReference type="AlphaFoldDB" id="A0A3P3RGE9"/>
<comment type="subcellular location">
    <subcellularLocation>
        <location evidence="1">Secreted</location>
    </subcellularLocation>
</comment>
<feature type="region of interest" description="Disordered" evidence="3">
    <location>
        <begin position="23"/>
        <end position="56"/>
    </location>
</feature>
<evidence type="ECO:0000259" key="4">
    <source>
        <dbReference type="Pfam" id="PF01522"/>
    </source>
</evidence>
<dbReference type="Gene3D" id="3.20.20.370">
    <property type="entry name" value="Glycoside hydrolase/deacetylase"/>
    <property type="match status" value="1"/>
</dbReference>
<comment type="caution">
    <text evidence="5">The sequence shown here is derived from an EMBL/GenBank/DDBJ whole genome shotgun (WGS) entry which is preliminary data.</text>
</comment>
<dbReference type="Pfam" id="PF01522">
    <property type="entry name" value="Polysacc_deac_1"/>
    <property type="match status" value="1"/>
</dbReference>
<feature type="domain" description="NodB homology" evidence="4">
    <location>
        <begin position="66"/>
        <end position="143"/>
    </location>
</feature>
<dbReference type="InterPro" id="IPR002509">
    <property type="entry name" value="NODB_dom"/>
</dbReference>
<protein>
    <submittedName>
        <fullName evidence="5">Polysaccharide deacetylase</fullName>
    </submittedName>
</protein>
<sequence length="353" mass="39262">MIRGSTRRGFLVTVGAGTASLAGCFTQQGDNDRDGSEPTRTSDRRKTDQNGVPVEKGAVESVVPPENGAVVFVYDDGPMTDYTEAFPAHQSYDAPATVGIVSEWVGRTNFMEREWMDVDHLTKLVDAGWEIASHTAEHTTVGTYELVEDVAPTDERVYPTAVRHGFWTPKDVEITTGDRTVRTSAVGRGSDDIGRYVELGDPVGASFAAEEAVIRYPPSVMEHALARSKRDLEGFGFDVKTFLAPYDDFDAWSQRFVDDFYIGVANGDHGNRINDPDAFSPYQTRRAYFVEFTEPKFVKRDLDAIANRGALGVFGAHTHKDSVTKDRIRTTLEWVEKRNIEVMTLRDAIEIYA</sequence>
<dbReference type="PANTHER" id="PTHR34216">
    <property type="match status" value="1"/>
</dbReference>
<dbReference type="Proteomes" id="UP000282322">
    <property type="component" value="Unassembled WGS sequence"/>
</dbReference>
<feature type="compositionally biased region" description="Basic and acidic residues" evidence="3">
    <location>
        <begin position="30"/>
        <end position="48"/>
    </location>
</feature>
<dbReference type="GO" id="GO:0005576">
    <property type="term" value="C:extracellular region"/>
    <property type="evidence" value="ECO:0007669"/>
    <property type="project" value="UniProtKB-SubCell"/>
</dbReference>
<reference evidence="5 6" key="1">
    <citation type="submission" date="2018-11" db="EMBL/GenBank/DDBJ databases">
        <title>Taxonoimc description of Halomarina strain SPP-AMP-1.</title>
        <authorList>
            <person name="Pal Y."/>
            <person name="Srinivasana K."/>
            <person name="Verma A."/>
            <person name="Kumar P."/>
        </authorList>
    </citation>
    <scope>NUCLEOTIDE SEQUENCE [LARGE SCALE GENOMIC DNA]</scope>
    <source>
        <strain evidence="5 6">SPP-AMP-1</strain>
    </source>
</reference>
<dbReference type="CDD" id="cd10970">
    <property type="entry name" value="CE4_DAC_u1_6s"/>
    <property type="match status" value="1"/>
</dbReference>
<proteinExistence type="predicted"/>
<organism evidence="5 6">
    <name type="scientific">Halocatena pleomorpha</name>
    <dbReference type="NCBI Taxonomy" id="1785090"/>
    <lineage>
        <taxon>Archaea</taxon>
        <taxon>Methanobacteriati</taxon>
        <taxon>Methanobacteriota</taxon>
        <taxon>Stenosarchaea group</taxon>
        <taxon>Halobacteria</taxon>
        <taxon>Halobacteriales</taxon>
        <taxon>Natronomonadaceae</taxon>
        <taxon>Halocatena</taxon>
    </lineage>
</organism>
<dbReference type="PANTHER" id="PTHR34216:SF3">
    <property type="entry name" value="POLY-BETA-1,6-N-ACETYL-D-GLUCOSAMINE N-DEACETYLASE"/>
    <property type="match status" value="1"/>
</dbReference>
<dbReference type="RefSeq" id="WP_124954230.1">
    <property type="nucleotide sequence ID" value="NZ_RRCH01000012.1"/>
</dbReference>
<dbReference type="InterPro" id="IPR051398">
    <property type="entry name" value="Polysacch_Deacetylase"/>
</dbReference>
<dbReference type="EMBL" id="RRCH01000012">
    <property type="protein sequence ID" value="RRJ31820.1"/>
    <property type="molecule type" value="Genomic_DNA"/>
</dbReference>
<evidence type="ECO:0000256" key="1">
    <source>
        <dbReference type="ARBA" id="ARBA00004613"/>
    </source>
</evidence>
<dbReference type="InterPro" id="IPR011330">
    <property type="entry name" value="Glyco_hydro/deAcase_b/a-brl"/>
</dbReference>
<dbReference type="GO" id="GO:0005975">
    <property type="term" value="P:carbohydrate metabolic process"/>
    <property type="evidence" value="ECO:0007669"/>
    <property type="project" value="InterPro"/>
</dbReference>
<accession>A0A3P3RGE9</accession>
<name>A0A3P3RGE9_9EURY</name>
<dbReference type="OrthoDB" id="186535at2157"/>
<evidence type="ECO:0000256" key="2">
    <source>
        <dbReference type="ARBA" id="ARBA00022729"/>
    </source>
</evidence>
<keyword evidence="2" id="KW-0732">Signal</keyword>
<dbReference type="PROSITE" id="PS51257">
    <property type="entry name" value="PROKAR_LIPOPROTEIN"/>
    <property type="match status" value="1"/>
</dbReference>
<gene>
    <name evidence="5" type="ORF">EIK79_06025</name>
</gene>
<evidence type="ECO:0000313" key="5">
    <source>
        <dbReference type="EMBL" id="RRJ31820.1"/>
    </source>
</evidence>
<keyword evidence="6" id="KW-1185">Reference proteome</keyword>
<dbReference type="GO" id="GO:0016810">
    <property type="term" value="F:hydrolase activity, acting on carbon-nitrogen (but not peptide) bonds"/>
    <property type="evidence" value="ECO:0007669"/>
    <property type="project" value="InterPro"/>
</dbReference>
<evidence type="ECO:0000313" key="6">
    <source>
        <dbReference type="Proteomes" id="UP000282322"/>
    </source>
</evidence>